<dbReference type="AlphaFoldDB" id="A0A4P8J647"/>
<dbReference type="EMBL" id="CP040078">
    <property type="protein sequence ID" value="QCP54469.1"/>
    <property type="molecule type" value="Genomic_DNA"/>
</dbReference>
<proteinExistence type="predicted"/>
<protein>
    <submittedName>
        <fullName evidence="1">Uncharacterized protein</fullName>
    </submittedName>
</protein>
<dbReference type="RefSeq" id="WP_137337230.1">
    <property type="nucleotide sequence ID" value="NZ_CP040078.1"/>
</dbReference>
<dbReference type="Proteomes" id="UP000298656">
    <property type="component" value="Chromosome 2"/>
</dbReference>
<evidence type="ECO:0000313" key="1">
    <source>
        <dbReference type="EMBL" id="QCP54469.1"/>
    </source>
</evidence>
<reference evidence="1 2" key="1">
    <citation type="submission" date="2019-05" db="EMBL/GenBank/DDBJ databases">
        <title>Burkholderia sp. DHOD12, isolated from subtropical forest soil.</title>
        <authorList>
            <person name="Gao Z.-H."/>
            <person name="Qiu L.-H."/>
        </authorList>
    </citation>
    <scope>NUCLEOTIDE SEQUENCE [LARGE SCALE GENOMIC DNA]</scope>
    <source>
        <strain evidence="1 2">DHOD12</strain>
    </source>
</reference>
<name>A0A4P8J647_9BURK</name>
<organism evidence="1 2">
    <name type="scientific">Trinickia violacea</name>
    <dbReference type="NCBI Taxonomy" id="2571746"/>
    <lineage>
        <taxon>Bacteria</taxon>
        <taxon>Pseudomonadati</taxon>
        <taxon>Pseudomonadota</taxon>
        <taxon>Betaproteobacteria</taxon>
        <taxon>Burkholderiales</taxon>
        <taxon>Burkholderiaceae</taxon>
        <taxon>Trinickia</taxon>
    </lineage>
</organism>
<keyword evidence="2" id="KW-1185">Reference proteome</keyword>
<gene>
    <name evidence="1" type="ORF">FAZ95_36825</name>
</gene>
<sequence length="128" mass="14324">MSATMTGAETRGEWLFARCMRSTGRFVAMWRHVDTGDLVRAWTQALQGMPEDTLVVGIEALRSVPHPPTLPEFLDLCHQARLQSNSRCVLRLPRCCRADPAVVDASLDCRHPSSPVRHSCVATRVLQR</sequence>
<accession>A0A4P8J647</accession>
<dbReference type="KEGG" id="tvl:FAZ95_36825"/>
<dbReference type="OrthoDB" id="8946427at2"/>
<evidence type="ECO:0000313" key="2">
    <source>
        <dbReference type="Proteomes" id="UP000298656"/>
    </source>
</evidence>